<organism evidence="2 3">
    <name type="scientific">Bathymodiolus thermophilus thioautotrophic gill symbiont</name>
    <dbReference type="NCBI Taxonomy" id="2360"/>
    <lineage>
        <taxon>Bacteria</taxon>
        <taxon>Pseudomonadati</taxon>
        <taxon>Pseudomonadota</taxon>
        <taxon>Gammaproteobacteria</taxon>
        <taxon>sulfur-oxidizing symbionts</taxon>
    </lineage>
</organism>
<dbReference type="PANTHER" id="PTHR32305">
    <property type="match status" value="1"/>
</dbReference>
<name>A0A3G3ILP6_9GAMM</name>
<feature type="region of interest" description="Disordered" evidence="1">
    <location>
        <begin position="34"/>
        <end position="59"/>
    </location>
</feature>
<dbReference type="KEGG" id="bthg:MS2017_0776"/>
<dbReference type="Proteomes" id="UP000278334">
    <property type="component" value="Chromosome"/>
</dbReference>
<proteinExistence type="predicted"/>
<evidence type="ECO:0000256" key="1">
    <source>
        <dbReference type="SAM" id="MobiDB-lite"/>
    </source>
</evidence>
<evidence type="ECO:0000313" key="2">
    <source>
        <dbReference type="EMBL" id="AYQ56504.1"/>
    </source>
</evidence>
<protein>
    <recommendedName>
        <fullName evidence="4">Insecticidal toxin complex protein</fullName>
    </recommendedName>
</protein>
<gene>
    <name evidence="2" type="ORF">MS2017_0776</name>
</gene>
<accession>A0A3G3ILP6</accession>
<dbReference type="EMBL" id="CP024634">
    <property type="protein sequence ID" value="AYQ56504.1"/>
    <property type="molecule type" value="Genomic_DNA"/>
</dbReference>
<dbReference type="AlphaFoldDB" id="A0A3G3ILP6"/>
<evidence type="ECO:0008006" key="4">
    <source>
        <dbReference type="Google" id="ProtNLM"/>
    </source>
</evidence>
<feature type="compositionally biased region" description="Basic residues" evidence="1">
    <location>
        <begin position="504"/>
        <end position="515"/>
    </location>
</feature>
<dbReference type="Gene3D" id="2.180.10.10">
    <property type="entry name" value="RHS repeat-associated core"/>
    <property type="match status" value="1"/>
</dbReference>
<evidence type="ECO:0000313" key="3">
    <source>
        <dbReference type="Proteomes" id="UP000278334"/>
    </source>
</evidence>
<reference evidence="2 3" key="1">
    <citation type="submission" date="2017-11" db="EMBL/GenBank/DDBJ databases">
        <title>Genome sequence of the bacterial symbiont EPR9N from a vent mussel Bathymodiolus thermophilus.</title>
        <authorList>
            <person name="Won Y.-J."/>
        </authorList>
    </citation>
    <scope>NUCLEOTIDE SEQUENCE [LARGE SCALE GENOMIC DNA]</scope>
    <source>
        <strain evidence="2 3">EPR9N</strain>
    </source>
</reference>
<sequence>MIKIPSFLESYRQTYAYDVGGNLIRLAHQAQSNTWQQTISPHPHSNRGTENNNPNNFDANGNLLNLDNIGTLNWHYNNTLNKLTKQHQANTTEYYVYDHQGNRVRTAIESNYQAQSQKTYLPSLDILTNINNPQINTLHIGTHILSEQTKDSVQTRYQLSNHLKTNTLELNDQAQIISYEHYYPYGGTAIIAGKDKTQVQQKRYRYTGKERDDSSGLYYYGARYLAPWLARWISPDSAGSVDGLNLYVYVGNNPLKYIDSMGNVKVFSLTGSFFYEMDVLSPVERANHNNSTFLFPEAYQRVVDIVRNIPADQYSKLEARTEFIVDSEGDRGIALEIEVETAVTTDRFLNAMNFSTGVLTFKANFMNDHKRPGDDLELNATQVTAYQYLGMTKIAKAPDRLPKIFVREKIGNKLAQSIIATYEANKNYTEFKKDFLNESDNGRSSVRISRAFGLEIAAIELSYSRNDAHNVRLHLRRQSPLDSTTTPFVLPPRTMMDMHGTRMTPKRRQRQRQRQSRCIIL</sequence>
<dbReference type="InterPro" id="IPR022385">
    <property type="entry name" value="Rhs_assc_core"/>
</dbReference>
<dbReference type="RefSeq" id="WP_122952221.1">
    <property type="nucleotide sequence ID" value="NZ_CP024634.1"/>
</dbReference>
<dbReference type="NCBIfam" id="TIGR03696">
    <property type="entry name" value="Rhs_assc_core"/>
    <property type="match status" value="1"/>
</dbReference>
<dbReference type="PANTHER" id="PTHR32305:SF15">
    <property type="entry name" value="PROTEIN RHSA-RELATED"/>
    <property type="match status" value="1"/>
</dbReference>
<dbReference type="InterPro" id="IPR050708">
    <property type="entry name" value="T6SS_VgrG/RHS"/>
</dbReference>
<feature type="region of interest" description="Disordered" evidence="1">
    <location>
        <begin position="482"/>
        <end position="521"/>
    </location>
</feature>